<keyword evidence="6 9" id="KW-0067">ATP-binding</keyword>
<dbReference type="InterPro" id="IPR008271">
    <property type="entry name" value="Ser/Thr_kinase_AS"/>
</dbReference>
<evidence type="ECO:0000256" key="6">
    <source>
        <dbReference type="ARBA" id="ARBA00022840"/>
    </source>
</evidence>
<dbReference type="InterPro" id="IPR017441">
    <property type="entry name" value="Protein_kinase_ATP_BS"/>
</dbReference>
<evidence type="ECO:0000256" key="2">
    <source>
        <dbReference type="ARBA" id="ARBA00022527"/>
    </source>
</evidence>
<comment type="catalytic activity">
    <reaction evidence="7">
        <text>L-threonyl-[protein] + ATP = O-phospho-L-threonyl-[protein] + ADP + H(+)</text>
        <dbReference type="Rhea" id="RHEA:46608"/>
        <dbReference type="Rhea" id="RHEA-COMP:11060"/>
        <dbReference type="Rhea" id="RHEA-COMP:11605"/>
        <dbReference type="ChEBI" id="CHEBI:15378"/>
        <dbReference type="ChEBI" id="CHEBI:30013"/>
        <dbReference type="ChEBI" id="CHEBI:30616"/>
        <dbReference type="ChEBI" id="CHEBI:61977"/>
        <dbReference type="ChEBI" id="CHEBI:456216"/>
        <dbReference type="EC" id="2.7.11.1"/>
    </reaction>
</comment>
<accession>A0A8S1UNE1</accession>
<dbReference type="EMBL" id="CAJJDO010000043">
    <property type="protein sequence ID" value="CAD8166145.1"/>
    <property type="molecule type" value="Genomic_DNA"/>
</dbReference>
<dbReference type="PANTHER" id="PTHR44899:SF3">
    <property type="entry name" value="SERINE_THREONINE-PROTEIN KINASE NEK1"/>
    <property type="match status" value="1"/>
</dbReference>
<evidence type="ECO:0000313" key="13">
    <source>
        <dbReference type="Proteomes" id="UP000689195"/>
    </source>
</evidence>
<evidence type="ECO:0000259" key="11">
    <source>
        <dbReference type="PROSITE" id="PS50011"/>
    </source>
</evidence>
<proteinExistence type="predicted"/>
<protein>
    <recommendedName>
        <fullName evidence="1">non-specific serine/threonine protein kinase</fullName>
        <ecNumber evidence="1">2.7.11.1</ecNumber>
    </recommendedName>
</protein>
<dbReference type="PROSITE" id="PS00107">
    <property type="entry name" value="PROTEIN_KINASE_ATP"/>
    <property type="match status" value="1"/>
</dbReference>
<comment type="catalytic activity">
    <reaction evidence="8">
        <text>L-seryl-[protein] + ATP = O-phospho-L-seryl-[protein] + ADP + H(+)</text>
        <dbReference type="Rhea" id="RHEA:17989"/>
        <dbReference type="Rhea" id="RHEA-COMP:9863"/>
        <dbReference type="Rhea" id="RHEA-COMP:11604"/>
        <dbReference type="ChEBI" id="CHEBI:15378"/>
        <dbReference type="ChEBI" id="CHEBI:29999"/>
        <dbReference type="ChEBI" id="CHEBI:30616"/>
        <dbReference type="ChEBI" id="CHEBI:83421"/>
        <dbReference type="ChEBI" id="CHEBI:456216"/>
        <dbReference type="EC" id="2.7.11.1"/>
    </reaction>
</comment>
<sequence>MEDDSRIINDDESLISNDCQVNETYIKQYKKVKLIGVGAYGKAYLVTSDDQDETKYVMKVVPQSISANTEAQILQNLKHDNIIQYFETFIDNKDRLCLIMEYANNGTLGQYLKQRTQPLPEAQIVDWFTQLCLALQCVHSQKIIHRDIKSENVFLHDDKIKLGDFGIARSVEQDLATTFIGTPYYISPEIIQNQPYSYKSDIWSLGVLLYEMCTFKYPFTADSLPALAIKIVKAKIQPISAQQYSQNMKNLIQQILQLDANKRPTLEQILQNGLIQNRIKSLNIKQQQIIKIPVQPIQKKQQHQVVIKKDEYIQNKKLSREEQQKFMREDIQKKKCQQKPQEVVIELFGQPKIKQEQQQQQQITQNDKKQSKRRDIPVEIYLPSMSRSEFLEQQQLQQQQQQQQQEQQEQQQQEQQLYQPKKEIDNNINQLLLERQISENLTNQEVNNSNKEKQIPKKQEILKNLSQETQAAQKPIIKLSFERAEKIRMNLEQVFGADQFLRVYQVFKNLREKNTQDQIYQQYGPSYQNLILDINQQCMQEQQSNLFMLLDFDLEQ</sequence>
<evidence type="ECO:0000256" key="5">
    <source>
        <dbReference type="ARBA" id="ARBA00022777"/>
    </source>
</evidence>
<dbReference type="InterPro" id="IPR000719">
    <property type="entry name" value="Prot_kinase_dom"/>
</dbReference>
<dbReference type="InterPro" id="IPR051131">
    <property type="entry name" value="NEK_Ser/Thr_kinase_NIMA"/>
</dbReference>
<evidence type="ECO:0000256" key="4">
    <source>
        <dbReference type="ARBA" id="ARBA00022741"/>
    </source>
</evidence>
<evidence type="ECO:0000256" key="3">
    <source>
        <dbReference type="ARBA" id="ARBA00022679"/>
    </source>
</evidence>
<evidence type="ECO:0000313" key="12">
    <source>
        <dbReference type="EMBL" id="CAD8166145.1"/>
    </source>
</evidence>
<dbReference type="GO" id="GO:0005524">
    <property type="term" value="F:ATP binding"/>
    <property type="evidence" value="ECO:0007669"/>
    <property type="project" value="UniProtKB-UniRule"/>
</dbReference>
<evidence type="ECO:0000256" key="9">
    <source>
        <dbReference type="PROSITE-ProRule" id="PRU10141"/>
    </source>
</evidence>
<feature type="binding site" evidence="9">
    <location>
        <position position="59"/>
    </location>
    <ligand>
        <name>ATP</name>
        <dbReference type="ChEBI" id="CHEBI:30616"/>
    </ligand>
</feature>
<reference evidence="12" key="1">
    <citation type="submission" date="2021-01" db="EMBL/GenBank/DDBJ databases">
        <authorList>
            <consortium name="Genoscope - CEA"/>
            <person name="William W."/>
        </authorList>
    </citation>
    <scope>NUCLEOTIDE SEQUENCE</scope>
</reference>
<dbReference type="SMART" id="SM00220">
    <property type="entry name" value="S_TKc"/>
    <property type="match status" value="1"/>
</dbReference>
<dbReference type="EC" id="2.7.11.1" evidence="1"/>
<dbReference type="Proteomes" id="UP000689195">
    <property type="component" value="Unassembled WGS sequence"/>
</dbReference>
<keyword evidence="4 9" id="KW-0547">Nucleotide-binding</keyword>
<name>A0A8S1UNE1_9CILI</name>
<gene>
    <name evidence="12" type="ORF">PPENT_87.1.T0430310</name>
</gene>
<dbReference type="PANTHER" id="PTHR44899">
    <property type="entry name" value="CAMK FAMILY PROTEIN KINASE"/>
    <property type="match status" value="1"/>
</dbReference>
<dbReference type="FunFam" id="1.10.510.10:FF:000535">
    <property type="entry name" value="Serine/threonine-protein kinase a"/>
    <property type="match status" value="1"/>
</dbReference>
<feature type="compositionally biased region" description="Basic and acidic residues" evidence="10">
    <location>
        <begin position="366"/>
        <end position="375"/>
    </location>
</feature>
<keyword evidence="5" id="KW-0418">Kinase</keyword>
<dbReference type="PROSITE" id="PS50011">
    <property type="entry name" value="PROTEIN_KINASE_DOM"/>
    <property type="match status" value="1"/>
</dbReference>
<dbReference type="GO" id="GO:0004674">
    <property type="term" value="F:protein serine/threonine kinase activity"/>
    <property type="evidence" value="ECO:0007669"/>
    <property type="project" value="UniProtKB-KW"/>
</dbReference>
<dbReference type="PROSITE" id="PS00108">
    <property type="entry name" value="PROTEIN_KINASE_ST"/>
    <property type="match status" value="1"/>
</dbReference>
<keyword evidence="2" id="KW-0723">Serine/threonine-protein kinase</keyword>
<feature type="region of interest" description="Disordered" evidence="10">
    <location>
        <begin position="356"/>
        <end position="375"/>
    </location>
</feature>
<evidence type="ECO:0000256" key="10">
    <source>
        <dbReference type="SAM" id="MobiDB-lite"/>
    </source>
</evidence>
<evidence type="ECO:0000256" key="8">
    <source>
        <dbReference type="ARBA" id="ARBA00048679"/>
    </source>
</evidence>
<dbReference type="AlphaFoldDB" id="A0A8S1UNE1"/>
<keyword evidence="3" id="KW-0808">Transferase</keyword>
<evidence type="ECO:0000256" key="7">
    <source>
        <dbReference type="ARBA" id="ARBA00047899"/>
    </source>
</evidence>
<evidence type="ECO:0000256" key="1">
    <source>
        <dbReference type="ARBA" id="ARBA00012513"/>
    </source>
</evidence>
<feature type="compositionally biased region" description="Low complexity" evidence="10">
    <location>
        <begin position="356"/>
        <end position="365"/>
    </location>
</feature>
<comment type="caution">
    <text evidence="12">The sequence shown here is derived from an EMBL/GenBank/DDBJ whole genome shotgun (WGS) entry which is preliminary data.</text>
</comment>
<organism evidence="12 13">
    <name type="scientific">Paramecium pentaurelia</name>
    <dbReference type="NCBI Taxonomy" id="43138"/>
    <lineage>
        <taxon>Eukaryota</taxon>
        <taxon>Sar</taxon>
        <taxon>Alveolata</taxon>
        <taxon>Ciliophora</taxon>
        <taxon>Intramacronucleata</taxon>
        <taxon>Oligohymenophorea</taxon>
        <taxon>Peniculida</taxon>
        <taxon>Parameciidae</taxon>
        <taxon>Paramecium</taxon>
    </lineage>
</organism>
<keyword evidence="13" id="KW-1185">Reference proteome</keyword>
<dbReference type="Pfam" id="PF00069">
    <property type="entry name" value="Pkinase"/>
    <property type="match status" value="1"/>
</dbReference>
<dbReference type="OrthoDB" id="5337378at2759"/>
<feature type="domain" description="Protein kinase" evidence="11">
    <location>
        <begin position="29"/>
        <end position="275"/>
    </location>
</feature>
<dbReference type="CDD" id="cd08215">
    <property type="entry name" value="STKc_Nek"/>
    <property type="match status" value="1"/>
</dbReference>